<evidence type="ECO:0000313" key="1">
    <source>
        <dbReference type="EMBL" id="MBB6447633.1"/>
    </source>
</evidence>
<sequence>MAVKWNSQAWAEAKKRCRLNEADIQMAKELGMTPKSLIKNIPAPNQQWKAPVKVWIRDLYEEKFDRVLTVKPVLSEEIKRKTKKQEEQIISERWIDEEDLPF</sequence>
<dbReference type="AlphaFoldDB" id="A0A7X0HVL1"/>
<keyword evidence="2" id="KW-1185">Reference proteome</keyword>
<evidence type="ECO:0000313" key="2">
    <source>
        <dbReference type="Proteomes" id="UP000531594"/>
    </source>
</evidence>
<organism evidence="1 2">
    <name type="scientific">Bacillus benzoevorans</name>
    <dbReference type="NCBI Taxonomy" id="1456"/>
    <lineage>
        <taxon>Bacteria</taxon>
        <taxon>Bacillati</taxon>
        <taxon>Bacillota</taxon>
        <taxon>Bacilli</taxon>
        <taxon>Bacillales</taxon>
        <taxon>Bacillaceae</taxon>
        <taxon>Bacillus</taxon>
    </lineage>
</organism>
<name>A0A7X0HVL1_9BACI</name>
<gene>
    <name evidence="1" type="ORF">HNR53_004321</name>
</gene>
<dbReference type="RefSeq" id="WP_184529754.1">
    <property type="nucleotide sequence ID" value="NZ_JACHGK010000025.1"/>
</dbReference>
<proteinExistence type="predicted"/>
<protein>
    <submittedName>
        <fullName evidence="1">Uncharacterized protein</fullName>
    </submittedName>
</protein>
<reference evidence="1 2" key="1">
    <citation type="submission" date="2020-08" db="EMBL/GenBank/DDBJ databases">
        <title>Genomic Encyclopedia of Type Strains, Phase IV (KMG-IV): sequencing the most valuable type-strain genomes for metagenomic binning, comparative biology and taxonomic classification.</title>
        <authorList>
            <person name="Goeker M."/>
        </authorList>
    </citation>
    <scope>NUCLEOTIDE SEQUENCE [LARGE SCALE GENOMIC DNA]</scope>
    <source>
        <strain evidence="1 2">DSM 5391</strain>
    </source>
</reference>
<dbReference type="EMBL" id="JACHGK010000025">
    <property type="protein sequence ID" value="MBB6447633.1"/>
    <property type="molecule type" value="Genomic_DNA"/>
</dbReference>
<comment type="caution">
    <text evidence="1">The sequence shown here is derived from an EMBL/GenBank/DDBJ whole genome shotgun (WGS) entry which is preliminary data.</text>
</comment>
<accession>A0A7X0HVL1</accession>
<dbReference type="Proteomes" id="UP000531594">
    <property type="component" value="Unassembled WGS sequence"/>
</dbReference>